<evidence type="ECO:0000313" key="12">
    <source>
        <dbReference type="Proteomes" id="UP000216998"/>
    </source>
</evidence>
<dbReference type="PANTHER" id="PTHR43692">
    <property type="entry name" value="UDP-N-ACETYLMURAMOYLALANINE--D-GLUTAMATE LIGASE"/>
    <property type="match status" value="1"/>
</dbReference>
<keyword evidence="3 9" id="KW-0963">Cytoplasm</keyword>
<comment type="function">
    <text evidence="9">Cell wall formation. Catalyzes the addition of glutamate to the nucleotide precursor UDP-N-acetylmuramoyl-L-alanine (UMA).</text>
</comment>
<proteinExistence type="inferred from homology"/>
<evidence type="ECO:0000256" key="9">
    <source>
        <dbReference type="HAMAP-Rule" id="MF_00639"/>
    </source>
</evidence>
<dbReference type="SUPFAM" id="SSF53623">
    <property type="entry name" value="MurD-like peptide ligases, catalytic domain"/>
    <property type="match status" value="1"/>
</dbReference>
<feature type="binding site" evidence="9">
    <location>
        <begin position="117"/>
        <end position="123"/>
    </location>
    <ligand>
        <name>ATP</name>
        <dbReference type="ChEBI" id="CHEBI:30616"/>
    </ligand>
</feature>
<evidence type="ECO:0000256" key="8">
    <source>
        <dbReference type="ARBA" id="ARBA00023306"/>
    </source>
</evidence>
<dbReference type="EC" id="6.3.2.9" evidence="9"/>
<dbReference type="GO" id="GO:0004326">
    <property type="term" value="F:tetrahydrofolylpolyglutamate synthase activity"/>
    <property type="evidence" value="ECO:0007669"/>
    <property type="project" value="InterPro"/>
</dbReference>
<dbReference type="EMBL" id="NOXU01000031">
    <property type="protein sequence ID" value="OYQ32397.1"/>
    <property type="molecule type" value="Genomic_DNA"/>
</dbReference>
<keyword evidence="4 9" id="KW-0436">Ligase</keyword>
<dbReference type="InterPro" id="IPR018109">
    <property type="entry name" value="Folylpolyglutamate_synth_CS"/>
</dbReference>
<evidence type="ECO:0000259" key="10">
    <source>
        <dbReference type="Pfam" id="PF08245"/>
    </source>
</evidence>
<keyword evidence="9" id="KW-0573">Peptidoglycan synthesis</keyword>
<evidence type="ECO:0000256" key="6">
    <source>
        <dbReference type="ARBA" id="ARBA00022741"/>
    </source>
</evidence>
<evidence type="ECO:0000256" key="1">
    <source>
        <dbReference type="ARBA" id="ARBA00004496"/>
    </source>
</evidence>
<dbReference type="InterPro" id="IPR036615">
    <property type="entry name" value="Mur_ligase_C_dom_sf"/>
</dbReference>
<dbReference type="InterPro" id="IPR005762">
    <property type="entry name" value="MurD"/>
</dbReference>
<dbReference type="GO" id="GO:0008360">
    <property type="term" value="P:regulation of cell shape"/>
    <property type="evidence" value="ECO:0007669"/>
    <property type="project" value="UniProtKB-KW"/>
</dbReference>
<dbReference type="Gene3D" id="3.40.1190.10">
    <property type="entry name" value="Mur-like, catalytic domain"/>
    <property type="match status" value="1"/>
</dbReference>
<keyword evidence="5 9" id="KW-0132">Cell division</keyword>
<comment type="pathway">
    <text evidence="2 9">Cell wall biogenesis; peptidoglycan biosynthesis.</text>
</comment>
<comment type="catalytic activity">
    <reaction evidence="9">
        <text>UDP-N-acetyl-alpha-D-muramoyl-L-alanine + D-glutamate + ATP = UDP-N-acetyl-alpha-D-muramoyl-L-alanyl-D-glutamate + ADP + phosphate + H(+)</text>
        <dbReference type="Rhea" id="RHEA:16429"/>
        <dbReference type="ChEBI" id="CHEBI:15378"/>
        <dbReference type="ChEBI" id="CHEBI:29986"/>
        <dbReference type="ChEBI" id="CHEBI:30616"/>
        <dbReference type="ChEBI" id="CHEBI:43474"/>
        <dbReference type="ChEBI" id="CHEBI:83898"/>
        <dbReference type="ChEBI" id="CHEBI:83900"/>
        <dbReference type="ChEBI" id="CHEBI:456216"/>
        <dbReference type="EC" id="6.3.2.9"/>
    </reaction>
</comment>
<comment type="similarity">
    <text evidence="9">Belongs to the MurCDEF family.</text>
</comment>
<dbReference type="UniPathway" id="UPA00219"/>
<dbReference type="RefSeq" id="WP_094457433.1">
    <property type="nucleotide sequence ID" value="NZ_NOXU01000031.1"/>
</dbReference>
<keyword evidence="8 9" id="KW-0131">Cell cycle</keyword>
<dbReference type="Gene3D" id="3.40.50.720">
    <property type="entry name" value="NAD(P)-binding Rossmann-like Domain"/>
    <property type="match status" value="1"/>
</dbReference>
<dbReference type="GO" id="GO:0008764">
    <property type="term" value="F:UDP-N-acetylmuramoylalanine-D-glutamate ligase activity"/>
    <property type="evidence" value="ECO:0007669"/>
    <property type="project" value="UniProtKB-UniRule"/>
</dbReference>
<keyword evidence="6 9" id="KW-0547">Nucleotide-binding</keyword>
<gene>
    <name evidence="9" type="primary">murD</name>
    <name evidence="11" type="ORF">CHU95_16475</name>
</gene>
<dbReference type="SUPFAM" id="SSF51984">
    <property type="entry name" value="MurCD N-terminal domain"/>
    <property type="match status" value="1"/>
</dbReference>
<keyword evidence="9" id="KW-0961">Cell wall biogenesis/degradation</keyword>
<dbReference type="NCBIfam" id="TIGR01087">
    <property type="entry name" value="murD"/>
    <property type="match status" value="1"/>
</dbReference>
<reference evidence="11 12" key="1">
    <citation type="submission" date="2017-07" db="EMBL/GenBank/DDBJ databases">
        <title>Niveispirillum cyanobacteriorum sp. nov., isolated from cyanobacterial aggregates in a eutrophic lake.</title>
        <authorList>
            <person name="Cai H."/>
        </authorList>
    </citation>
    <scope>NUCLEOTIDE SEQUENCE [LARGE SCALE GENOMIC DNA]</scope>
    <source>
        <strain evidence="12">TH1-14</strain>
    </source>
</reference>
<dbReference type="Pfam" id="PF08245">
    <property type="entry name" value="Mur_ligase_M"/>
    <property type="match status" value="1"/>
</dbReference>
<keyword evidence="9" id="KW-0133">Cell shape</keyword>
<dbReference type="GO" id="GO:0009252">
    <property type="term" value="P:peptidoglycan biosynthetic process"/>
    <property type="evidence" value="ECO:0007669"/>
    <property type="project" value="UniProtKB-UniRule"/>
</dbReference>
<dbReference type="GO" id="GO:0071555">
    <property type="term" value="P:cell wall organization"/>
    <property type="evidence" value="ECO:0007669"/>
    <property type="project" value="UniProtKB-KW"/>
</dbReference>
<dbReference type="SUPFAM" id="SSF53244">
    <property type="entry name" value="MurD-like peptide ligases, peptide-binding domain"/>
    <property type="match status" value="1"/>
</dbReference>
<dbReference type="OrthoDB" id="9809796at2"/>
<dbReference type="InterPro" id="IPR036565">
    <property type="entry name" value="Mur-like_cat_sf"/>
</dbReference>
<dbReference type="GO" id="GO:0051301">
    <property type="term" value="P:cell division"/>
    <property type="evidence" value="ECO:0007669"/>
    <property type="project" value="UniProtKB-KW"/>
</dbReference>
<feature type="domain" description="Mur ligase central" evidence="10">
    <location>
        <begin position="115"/>
        <end position="298"/>
    </location>
</feature>
<dbReference type="AlphaFoldDB" id="A0A255YT43"/>
<dbReference type="Gene3D" id="3.90.190.20">
    <property type="entry name" value="Mur ligase, C-terminal domain"/>
    <property type="match status" value="1"/>
</dbReference>
<comment type="caution">
    <text evidence="11">The sequence shown here is derived from an EMBL/GenBank/DDBJ whole genome shotgun (WGS) entry which is preliminary data.</text>
</comment>
<evidence type="ECO:0000256" key="3">
    <source>
        <dbReference type="ARBA" id="ARBA00022490"/>
    </source>
</evidence>
<keyword evidence="12" id="KW-1185">Reference proteome</keyword>
<dbReference type="InterPro" id="IPR013221">
    <property type="entry name" value="Mur_ligase_cen"/>
</dbReference>
<dbReference type="PROSITE" id="PS01011">
    <property type="entry name" value="FOLYLPOLYGLU_SYNT_1"/>
    <property type="match status" value="1"/>
</dbReference>
<comment type="subcellular location">
    <subcellularLocation>
        <location evidence="1 9">Cytoplasm</location>
    </subcellularLocation>
</comment>
<dbReference type="PANTHER" id="PTHR43692:SF1">
    <property type="entry name" value="UDP-N-ACETYLMURAMOYLALANINE--D-GLUTAMATE LIGASE"/>
    <property type="match status" value="1"/>
</dbReference>
<evidence type="ECO:0000256" key="4">
    <source>
        <dbReference type="ARBA" id="ARBA00022598"/>
    </source>
</evidence>
<organism evidence="11 12">
    <name type="scientific">Niveispirillum lacus</name>
    <dbReference type="NCBI Taxonomy" id="1981099"/>
    <lineage>
        <taxon>Bacteria</taxon>
        <taxon>Pseudomonadati</taxon>
        <taxon>Pseudomonadota</taxon>
        <taxon>Alphaproteobacteria</taxon>
        <taxon>Rhodospirillales</taxon>
        <taxon>Azospirillaceae</taxon>
        <taxon>Niveispirillum</taxon>
    </lineage>
</organism>
<protein>
    <recommendedName>
        <fullName evidence="9">UDP-N-acetylmuramoylalanine--D-glutamate ligase</fullName>
        <ecNumber evidence="9">6.3.2.9</ecNumber>
    </recommendedName>
    <alternativeName>
        <fullName evidence="9">D-glutamic acid-adding enzyme</fullName>
    </alternativeName>
    <alternativeName>
        <fullName evidence="9">UDP-N-acetylmuramoyl-L-alanyl-D-glutamate synthetase</fullName>
    </alternativeName>
</protein>
<evidence type="ECO:0000256" key="5">
    <source>
        <dbReference type="ARBA" id="ARBA00022618"/>
    </source>
</evidence>
<name>A0A255YT43_9PROT</name>
<sequence length="465" mass="48831">MIDLGHLKGRRIAVMGLARSGLMAARALKAAGAVLLAWDDGVGGQKAAAEAGIDLTNLHDTDFAGIDALVLSPGIPHTHPTPNPVAAKAKAAAVPIISDIELLRQAQTNATYLGITGTNGKSTTTSLVAHIIAGTGRPTQVGGNLGIPALSFEPLGADGVYVLEMSSYQLELTPSLGFDAAVLLNITPDHLDRHGGMDGYIAAKKRIFQKGMATGTQVAVIGIDDPRCARMALELDSDFPGKVIRISAEGPVSGGIGVENGILVDDRGGHHHPVTDLRTLPALPGRHNWQNAAAAYALSRAVGISHADILDGLRTFPGLAHRQSLVATIDGVRFINDSKATNADAAAKALACYQPIYWILGGKAKDTGLDGLDDFMASIAYAFLIGDATEDFARWLSARGVPHMRCGTMDVAVKEAFAHARLEKRDHPVVLLSPACASFDQYPNFEVRGDDFTGHVRALSTGETV</sequence>
<accession>A0A255YT43</accession>
<dbReference type="GO" id="GO:0005524">
    <property type="term" value="F:ATP binding"/>
    <property type="evidence" value="ECO:0007669"/>
    <property type="project" value="UniProtKB-UniRule"/>
</dbReference>
<evidence type="ECO:0000313" key="11">
    <source>
        <dbReference type="EMBL" id="OYQ32397.1"/>
    </source>
</evidence>
<evidence type="ECO:0000256" key="7">
    <source>
        <dbReference type="ARBA" id="ARBA00022840"/>
    </source>
</evidence>
<evidence type="ECO:0000256" key="2">
    <source>
        <dbReference type="ARBA" id="ARBA00004752"/>
    </source>
</evidence>
<keyword evidence="7 9" id="KW-0067">ATP-binding</keyword>
<dbReference type="HAMAP" id="MF_00639">
    <property type="entry name" value="MurD"/>
    <property type="match status" value="1"/>
</dbReference>
<dbReference type="Proteomes" id="UP000216998">
    <property type="component" value="Unassembled WGS sequence"/>
</dbReference>
<dbReference type="GO" id="GO:0005737">
    <property type="term" value="C:cytoplasm"/>
    <property type="evidence" value="ECO:0007669"/>
    <property type="project" value="UniProtKB-SubCell"/>
</dbReference>